<feature type="compositionally biased region" description="Polar residues" evidence="1">
    <location>
        <begin position="50"/>
        <end position="91"/>
    </location>
</feature>
<comment type="caution">
    <text evidence="2">The sequence shown here is derived from an EMBL/GenBank/DDBJ whole genome shotgun (WGS) entry which is preliminary data.</text>
</comment>
<feature type="compositionally biased region" description="Acidic residues" evidence="1">
    <location>
        <begin position="1"/>
        <end position="18"/>
    </location>
</feature>
<feature type="region of interest" description="Disordered" evidence="1">
    <location>
        <begin position="1"/>
        <end position="133"/>
    </location>
</feature>
<feature type="compositionally biased region" description="Polar residues" evidence="1">
    <location>
        <begin position="19"/>
        <end position="42"/>
    </location>
</feature>
<organism evidence="2 3">
    <name type="scientific">Eumeta variegata</name>
    <name type="common">Bagworm moth</name>
    <name type="synonym">Eumeta japonica</name>
    <dbReference type="NCBI Taxonomy" id="151549"/>
    <lineage>
        <taxon>Eukaryota</taxon>
        <taxon>Metazoa</taxon>
        <taxon>Ecdysozoa</taxon>
        <taxon>Arthropoda</taxon>
        <taxon>Hexapoda</taxon>
        <taxon>Insecta</taxon>
        <taxon>Pterygota</taxon>
        <taxon>Neoptera</taxon>
        <taxon>Endopterygota</taxon>
        <taxon>Lepidoptera</taxon>
        <taxon>Glossata</taxon>
        <taxon>Ditrysia</taxon>
        <taxon>Tineoidea</taxon>
        <taxon>Psychidae</taxon>
        <taxon>Oiketicinae</taxon>
        <taxon>Eumeta</taxon>
    </lineage>
</organism>
<feature type="compositionally biased region" description="Polar residues" evidence="1">
    <location>
        <begin position="113"/>
        <end position="133"/>
    </location>
</feature>
<dbReference type="Proteomes" id="UP000299102">
    <property type="component" value="Unassembled WGS sequence"/>
</dbReference>
<proteinExistence type="predicted"/>
<evidence type="ECO:0000313" key="2">
    <source>
        <dbReference type="EMBL" id="GBP10106.1"/>
    </source>
</evidence>
<reference evidence="2 3" key="1">
    <citation type="journal article" date="2019" name="Commun. Biol.">
        <title>The bagworm genome reveals a unique fibroin gene that provides high tensile strength.</title>
        <authorList>
            <person name="Kono N."/>
            <person name="Nakamura H."/>
            <person name="Ohtoshi R."/>
            <person name="Tomita M."/>
            <person name="Numata K."/>
            <person name="Arakawa K."/>
        </authorList>
    </citation>
    <scope>NUCLEOTIDE SEQUENCE [LARGE SCALE GENOMIC DNA]</scope>
</reference>
<keyword evidence="3" id="KW-1185">Reference proteome</keyword>
<name>A0A4C1T7D8_EUMVA</name>
<evidence type="ECO:0000313" key="3">
    <source>
        <dbReference type="Proteomes" id="UP000299102"/>
    </source>
</evidence>
<dbReference type="AlphaFoldDB" id="A0A4C1T7D8"/>
<sequence>MEEDEEYEMLEVQEEEDNGQPNQSGESASEAESPTKLHVSNTSDKEDTTLTKLTARQQATPTNNAQSGDQKTHSTKLLNSLATNSPKCNVNTSSPQTSSATAAALQKKGITMKKTTGNLQTRSSANHNLKTSK</sequence>
<protein>
    <submittedName>
        <fullName evidence="2">Uncharacterized protein</fullName>
    </submittedName>
</protein>
<feature type="compositionally biased region" description="Low complexity" evidence="1">
    <location>
        <begin position="92"/>
        <end position="104"/>
    </location>
</feature>
<dbReference type="OrthoDB" id="7863539at2759"/>
<dbReference type="EMBL" id="BGZK01008860">
    <property type="protein sequence ID" value="GBP10106.1"/>
    <property type="molecule type" value="Genomic_DNA"/>
</dbReference>
<evidence type="ECO:0000256" key="1">
    <source>
        <dbReference type="SAM" id="MobiDB-lite"/>
    </source>
</evidence>
<accession>A0A4C1T7D8</accession>
<gene>
    <name evidence="2" type="ORF">EVAR_101491_1</name>
</gene>